<dbReference type="EMBL" id="NKUJ01000313">
    <property type="protein sequence ID" value="RMJ07968.1"/>
    <property type="molecule type" value="Genomic_DNA"/>
</dbReference>
<evidence type="ECO:0000256" key="3">
    <source>
        <dbReference type="ARBA" id="ARBA00022723"/>
    </source>
</evidence>
<organism evidence="7 8">
    <name type="scientific">Fusarium kuroshium</name>
    <dbReference type="NCBI Taxonomy" id="2010991"/>
    <lineage>
        <taxon>Eukaryota</taxon>
        <taxon>Fungi</taxon>
        <taxon>Dikarya</taxon>
        <taxon>Ascomycota</taxon>
        <taxon>Pezizomycotina</taxon>
        <taxon>Sordariomycetes</taxon>
        <taxon>Hypocreomycetidae</taxon>
        <taxon>Hypocreales</taxon>
        <taxon>Nectriaceae</taxon>
        <taxon>Fusarium</taxon>
        <taxon>Fusarium solani species complex</taxon>
    </lineage>
</organism>
<dbReference type="AlphaFoldDB" id="A0A3M2RRQ2"/>
<dbReference type="Pfam" id="PF00753">
    <property type="entry name" value="Lactamase_B"/>
    <property type="match status" value="1"/>
</dbReference>
<dbReference type="STRING" id="2010991.A0A3M2RRQ2"/>
<dbReference type="OrthoDB" id="10250730at2759"/>
<protein>
    <recommendedName>
        <fullName evidence="6">Metallo-beta-lactamase domain-containing protein</fullName>
    </recommendedName>
</protein>
<dbReference type="GO" id="GO:0016787">
    <property type="term" value="F:hydrolase activity"/>
    <property type="evidence" value="ECO:0007669"/>
    <property type="project" value="UniProtKB-KW"/>
</dbReference>
<reference evidence="7 8" key="1">
    <citation type="submission" date="2017-06" db="EMBL/GenBank/DDBJ databases">
        <title>Comparative genomic analysis of Ambrosia Fusariam Clade fungi.</title>
        <authorList>
            <person name="Stajich J.E."/>
            <person name="Carrillo J."/>
            <person name="Kijimoto T."/>
            <person name="Eskalen A."/>
            <person name="O'Donnell K."/>
            <person name="Kasson M."/>
        </authorList>
    </citation>
    <scope>NUCLEOTIDE SEQUENCE [LARGE SCALE GENOMIC DNA]</scope>
    <source>
        <strain evidence="7">UCR3666</strain>
    </source>
</reference>
<keyword evidence="5" id="KW-0862">Zinc</keyword>
<keyword evidence="3" id="KW-0479">Metal-binding</keyword>
<comment type="cofactor">
    <cofactor evidence="1">
        <name>Zn(2+)</name>
        <dbReference type="ChEBI" id="CHEBI:29105"/>
    </cofactor>
</comment>
<name>A0A3M2RRQ2_9HYPO</name>
<evidence type="ECO:0000256" key="4">
    <source>
        <dbReference type="ARBA" id="ARBA00022801"/>
    </source>
</evidence>
<dbReference type="PANTHER" id="PTHR42978">
    <property type="entry name" value="QUORUM-QUENCHING LACTONASE YTNP-RELATED-RELATED"/>
    <property type="match status" value="1"/>
</dbReference>
<evidence type="ECO:0000313" key="8">
    <source>
        <dbReference type="Proteomes" id="UP000277212"/>
    </source>
</evidence>
<dbReference type="InterPro" id="IPR001279">
    <property type="entry name" value="Metallo-B-lactamas"/>
</dbReference>
<dbReference type="SMART" id="SM00849">
    <property type="entry name" value="Lactamase_B"/>
    <property type="match status" value="1"/>
</dbReference>
<sequence length="290" mass="32408">MASTLSNPFVSAAIPAFKCPPGTKLFLLNLGILRGDEGWFLRGANAYTASNPNPENKTRDLISLAVLIDHPEAGLLLFETGCAEDLDVKWGAPLTDVFPRVVYNEEHKLPNAIKACGYDIKDIKAVIFGHLHLDHAGGLEHFLGSDIPIYVHEEEFKHACWSAATGADAALYMADYLSLDKLNWKTFSEESVDLFQGITIRLAAGHTPGLCIMQVNLDKDGTFIFTTDHYHVKENHLMKHPQGWLAREHSAWFRSSEMVDRLQRLFKATLVYGHDLEVADALIKAKPYYE</sequence>
<evidence type="ECO:0000256" key="2">
    <source>
        <dbReference type="ARBA" id="ARBA00007749"/>
    </source>
</evidence>
<proteinExistence type="inferred from homology"/>
<dbReference type="InterPro" id="IPR036866">
    <property type="entry name" value="RibonucZ/Hydroxyglut_hydro"/>
</dbReference>
<feature type="domain" description="Metallo-beta-lactamase" evidence="6">
    <location>
        <begin position="62"/>
        <end position="274"/>
    </location>
</feature>
<comment type="similarity">
    <text evidence="2">Belongs to the metallo-beta-lactamase superfamily.</text>
</comment>
<comment type="caution">
    <text evidence="7">The sequence shown here is derived from an EMBL/GenBank/DDBJ whole genome shotgun (WGS) entry which is preliminary data.</text>
</comment>
<keyword evidence="4" id="KW-0378">Hydrolase</keyword>
<evidence type="ECO:0000256" key="5">
    <source>
        <dbReference type="ARBA" id="ARBA00022833"/>
    </source>
</evidence>
<dbReference type="SUPFAM" id="SSF56281">
    <property type="entry name" value="Metallo-hydrolase/oxidoreductase"/>
    <property type="match status" value="1"/>
</dbReference>
<dbReference type="Gene3D" id="3.60.15.10">
    <property type="entry name" value="Ribonuclease Z/Hydroxyacylglutathione hydrolase-like"/>
    <property type="match status" value="1"/>
</dbReference>
<evidence type="ECO:0000256" key="1">
    <source>
        <dbReference type="ARBA" id="ARBA00001947"/>
    </source>
</evidence>
<evidence type="ECO:0000259" key="6">
    <source>
        <dbReference type="SMART" id="SM00849"/>
    </source>
</evidence>
<dbReference type="GO" id="GO:0046872">
    <property type="term" value="F:metal ion binding"/>
    <property type="evidence" value="ECO:0007669"/>
    <property type="project" value="UniProtKB-KW"/>
</dbReference>
<accession>A0A3M2RRQ2</accession>
<dbReference type="Proteomes" id="UP000277212">
    <property type="component" value="Unassembled WGS sequence"/>
</dbReference>
<dbReference type="CDD" id="cd07729">
    <property type="entry name" value="AHL_lactonase_MBL-fold"/>
    <property type="match status" value="1"/>
</dbReference>
<gene>
    <name evidence="7" type="ORF">CDV36_012447</name>
</gene>
<keyword evidence="8" id="KW-1185">Reference proteome</keyword>
<dbReference type="InterPro" id="IPR051013">
    <property type="entry name" value="MBL_superfamily_lactonases"/>
</dbReference>
<evidence type="ECO:0000313" key="7">
    <source>
        <dbReference type="EMBL" id="RMJ07968.1"/>
    </source>
</evidence>
<dbReference type="PANTHER" id="PTHR42978:SF2">
    <property type="entry name" value="102 KBASES UNSTABLE REGION: FROM 1 TO 119443"/>
    <property type="match status" value="1"/>
</dbReference>